<evidence type="ECO:0000313" key="9">
    <source>
        <dbReference type="Proteomes" id="UP000218824"/>
    </source>
</evidence>
<evidence type="ECO:0000256" key="1">
    <source>
        <dbReference type="ARBA" id="ARBA00004651"/>
    </source>
</evidence>
<feature type="transmembrane region" description="Helical" evidence="7">
    <location>
        <begin position="184"/>
        <end position="217"/>
    </location>
</feature>
<reference evidence="8 9" key="1">
    <citation type="journal article" date="2017" name="DNA Res.">
        <title>Complete genome sequence and expression profile of the commercial lytic enzyme producer Lysobacter enzymogenes M497-1.</title>
        <authorList>
            <person name="Takami H."/>
            <person name="Toyoda A."/>
            <person name="Uchiyama I."/>
            <person name="Itoh T."/>
            <person name="Takaki Y."/>
            <person name="Arai W."/>
            <person name="Nishi S."/>
            <person name="Kawai M."/>
            <person name="Shinya K."/>
            <person name="Ikeda H."/>
        </authorList>
    </citation>
    <scope>NUCLEOTIDE SEQUENCE [LARGE SCALE GENOMIC DNA]</scope>
    <source>
        <strain evidence="8 9">M497-1</strain>
    </source>
</reference>
<evidence type="ECO:0000256" key="3">
    <source>
        <dbReference type="ARBA" id="ARBA00022475"/>
    </source>
</evidence>
<keyword evidence="3" id="KW-1003">Cell membrane</keyword>
<keyword evidence="4 7" id="KW-0812">Transmembrane</keyword>
<evidence type="ECO:0000256" key="5">
    <source>
        <dbReference type="ARBA" id="ARBA00022989"/>
    </source>
</evidence>
<protein>
    <recommendedName>
        <fullName evidence="10">DoxX family protein</fullName>
    </recommendedName>
</protein>
<dbReference type="Proteomes" id="UP000218824">
    <property type="component" value="Chromosome"/>
</dbReference>
<comment type="subcellular location">
    <subcellularLocation>
        <location evidence="1">Cell membrane</location>
        <topology evidence="1">Multi-pass membrane protein</topology>
    </subcellularLocation>
</comment>
<evidence type="ECO:0008006" key="10">
    <source>
        <dbReference type="Google" id="ProtNLM"/>
    </source>
</evidence>
<dbReference type="Pfam" id="PF07681">
    <property type="entry name" value="DoxX"/>
    <property type="match status" value="1"/>
</dbReference>
<dbReference type="KEGG" id="lem:LEN_2070"/>
<dbReference type="GeneID" id="83063940"/>
<evidence type="ECO:0000256" key="4">
    <source>
        <dbReference type="ARBA" id="ARBA00022692"/>
    </source>
</evidence>
<feature type="transmembrane region" description="Helical" evidence="7">
    <location>
        <begin position="94"/>
        <end position="112"/>
    </location>
</feature>
<comment type="similarity">
    <text evidence="2">Belongs to the DoxX family.</text>
</comment>
<evidence type="ECO:0000256" key="7">
    <source>
        <dbReference type="SAM" id="Phobius"/>
    </source>
</evidence>
<feature type="transmembrane region" description="Helical" evidence="7">
    <location>
        <begin position="59"/>
        <end position="87"/>
    </location>
</feature>
<evidence type="ECO:0000256" key="6">
    <source>
        <dbReference type="ARBA" id="ARBA00023136"/>
    </source>
</evidence>
<evidence type="ECO:0000256" key="2">
    <source>
        <dbReference type="ARBA" id="ARBA00006679"/>
    </source>
</evidence>
<dbReference type="RefSeq" id="WP_096377685.1">
    <property type="nucleotide sequence ID" value="NZ_AP014940.1"/>
</dbReference>
<evidence type="ECO:0000313" key="8">
    <source>
        <dbReference type="EMBL" id="BAV97557.1"/>
    </source>
</evidence>
<sequence>MRPSSVSPAISTPLFSRVDSAGAWIAPAALRALLAWEFVESGLEKFNGENWFAELGDKFPWPFSLLGADASWFAATWLELIGGLALLIGLGTRYAAFALWVLTVVAIHAVHWPDQWSSLAELWQGYAISDQGHGNYKLPLIYLAMLLPLALGGGGRLSLDHLIARSFVSRSGAVADTAADRRTWALIALGFGLPTALLLPWFGAALIALAAALALTAQWRNAMPLRRTAAIRG</sequence>
<dbReference type="PANTHER" id="PTHR33452">
    <property type="entry name" value="OXIDOREDUCTASE CATD-RELATED"/>
    <property type="match status" value="1"/>
</dbReference>
<proteinExistence type="inferred from homology"/>
<dbReference type="InterPro" id="IPR032808">
    <property type="entry name" value="DoxX"/>
</dbReference>
<name>A0AAU9ASH5_LYSEN</name>
<dbReference type="InterPro" id="IPR051907">
    <property type="entry name" value="DoxX-like_oxidoreductase"/>
</dbReference>
<gene>
    <name evidence="8" type="ORF">LEN_2070</name>
</gene>
<dbReference type="GO" id="GO:0005886">
    <property type="term" value="C:plasma membrane"/>
    <property type="evidence" value="ECO:0007669"/>
    <property type="project" value="UniProtKB-SubCell"/>
</dbReference>
<accession>A0AAU9ASH5</accession>
<dbReference type="EMBL" id="AP014940">
    <property type="protein sequence ID" value="BAV97557.1"/>
    <property type="molecule type" value="Genomic_DNA"/>
</dbReference>
<keyword evidence="6 7" id="KW-0472">Membrane</keyword>
<keyword evidence="5 7" id="KW-1133">Transmembrane helix</keyword>
<dbReference type="PANTHER" id="PTHR33452:SF7">
    <property type="entry name" value="DOXX FAMILY PROTEIN"/>
    <property type="match status" value="1"/>
</dbReference>
<organism evidence="8 9">
    <name type="scientific">Lysobacter enzymogenes</name>
    <dbReference type="NCBI Taxonomy" id="69"/>
    <lineage>
        <taxon>Bacteria</taxon>
        <taxon>Pseudomonadati</taxon>
        <taxon>Pseudomonadota</taxon>
        <taxon>Gammaproteobacteria</taxon>
        <taxon>Lysobacterales</taxon>
        <taxon>Lysobacteraceae</taxon>
        <taxon>Lysobacter</taxon>
    </lineage>
</organism>
<dbReference type="AlphaFoldDB" id="A0AAU9ASH5"/>